<sequence>MEPGVGIWTYFAALFTYPGTYSVKYDREREPDWFDYPTQEDFQTELAYYPRSADATPNWLQRGATEEQQALPTITKSKLFDGMTPERKPVITRPPVPAEEVPAVLAYLRTAPTIQVVESGGFYDLLAAKKELVPRTVARTDGAWVWLSSVAYYLEKYGVAPDPGLMAHIRANGFQVPAEVPETNLRVAYAVITQEKVRRHRLPTSPEIQTYLAEVAAGKAAATPSQSFDFFQARVFDGRADDGAPVVHREPLTSEEKERVIAYLVAGQVVLSGRGRVPDQLDPEQPRRVPVAWLTDGTWLWQPAVRYYLEKHDLAPDPAFLAHIRRHQYQPPAVTEEIKQAAARAVAPNPTARPARSD</sequence>
<gene>
    <name evidence="1" type="ORF">UA74_04220</name>
</gene>
<accession>A0AAC9PQD8</accession>
<dbReference type="RefSeq" id="WP_075739093.1">
    <property type="nucleotide sequence ID" value="NZ_CP016076.1"/>
</dbReference>
<evidence type="ECO:0000313" key="2">
    <source>
        <dbReference type="Proteomes" id="UP000185511"/>
    </source>
</evidence>
<evidence type="ECO:0000313" key="1">
    <source>
        <dbReference type="EMBL" id="APU12923.1"/>
    </source>
</evidence>
<dbReference type="Proteomes" id="UP000185511">
    <property type="component" value="Chromosome"/>
</dbReference>
<keyword evidence="2" id="KW-1185">Reference proteome</keyword>
<name>A0AAC9PQD8_9PSEU</name>
<organism evidence="1 2">
    <name type="scientific">Actinoalloteichus fjordicus</name>
    <dbReference type="NCBI Taxonomy" id="1612552"/>
    <lineage>
        <taxon>Bacteria</taxon>
        <taxon>Bacillati</taxon>
        <taxon>Actinomycetota</taxon>
        <taxon>Actinomycetes</taxon>
        <taxon>Pseudonocardiales</taxon>
        <taxon>Pseudonocardiaceae</taxon>
        <taxon>Actinoalloteichus</taxon>
    </lineage>
</organism>
<reference evidence="2" key="1">
    <citation type="submission" date="2016-06" db="EMBL/GenBank/DDBJ databases">
        <title>Complete genome sequence of Actinoalloteichus fjordicus DSM 46855 (=ADI127-17), type strain of the new species Actinoalloteichus fjordicus.</title>
        <authorList>
            <person name="Ruckert C."/>
            <person name="Nouioui I."/>
            <person name="Willmese J."/>
            <person name="van Wezel G."/>
            <person name="Klenk H.-P."/>
            <person name="Kalinowski J."/>
            <person name="Zotchev S.B."/>
        </authorList>
    </citation>
    <scope>NUCLEOTIDE SEQUENCE [LARGE SCALE GENOMIC DNA]</scope>
    <source>
        <strain evidence="2">ADI127-7</strain>
    </source>
</reference>
<proteinExistence type="predicted"/>
<dbReference type="AlphaFoldDB" id="A0AAC9PQD8"/>
<dbReference type="KEGG" id="acad:UA74_04220"/>
<protein>
    <submittedName>
        <fullName evidence="1">Uncharacterized protein</fullName>
    </submittedName>
</protein>
<dbReference type="EMBL" id="CP016076">
    <property type="protein sequence ID" value="APU12923.1"/>
    <property type="molecule type" value="Genomic_DNA"/>
</dbReference>